<feature type="compositionally biased region" description="Polar residues" evidence="1">
    <location>
        <begin position="94"/>
        <end position="106"/>
    </location>
</feature>
<feature type="compositionally biased region" description="Basic and acidic residues" evidence="1">
    <location>
        <begin position="375"/>
        <end position="395"/>
    </location>
</feature>
<feature type="compositionally biased region" description="Polar residues" evidence="1">
    <location>
        <begin position="560"/>
        <end position="577"/>
    </location>
</feature>
<feature type="compositionally biased region" description="Basic and acidic residues" evidence="1">
    <location>
        <begin position="160"/>
        <end position="178"/>
    </location>
</feature>
<evidence type="ECO:0000313" key="3">
    <source>
        <dbReference type="WBParaSite" id="PSAMB.scaffold1394size32129.g12784.t1"/>
    </source>
</evidence>
<dbReference type="Proteomes" id="UP000887566">
    <property type="component" value="Unplaced"/>
</dbReference>
<feature type="compositionally biased region" description="Polar residues" evidence="1">
    <location>
        <begin position="260"/>
        <end position="287"/>
    </location>
</feature>
<feature type="compositionally biased region" description="Basic and acidic residues" evidence="1">
    <location>
        <begin position="1"/>
        <end position="17"/>
    </location>
</feature>
<feature type="compositionally biased region" description="Basic and acidic residues" evidence="1">
    <location>
        <begin position="406"/>
        <end position="432"/>
    </location>
</feature>
<feature type="region of interest" description="Disordered" evidence="1">
    <location>
        <begin position="478"/>
        <end position="497"/>
    </location>
</feature>
<feature type="compositionally biased region" description="Basic and acidic residues" evidence="1">
    <location>
        <begin position="200"/>
        <end position="210"/>
    </location>
</feature>
<feature type="compositionally biased region" description="Basic and acidic residues" evidence="1">
    <location>
        <begin position="31"/>
        <end position="93"/>
    </location>
</feature>
<reference evidence="3" key="1">
    <citation type="submission" date="2022-11" db="UniProtKB">
        <authorList>
            <consortium name="WormBaseParasite"/>
        </authorList>
    </citation>
    <scope>IDENTIFICATION</scope>
</reference>
<name>A0A914V1X8_9BILA</name>
<feature type="region of interest" description="Disordered" evidence="1">
    <location>
        <begin position="195"/>
        <end position="437"/>
    </location>
</feature>
<dbReference type="AlphaFoldDB" id="A0A914V1X8"/>
<organism evidence="2 3">
    <name type="scientific">Plectus sambesii</name>
    <dbReference type="NCBI Taxonomy" id="2011161"/>
    <lineage>
        <taxon>Eukaryota</taxon>
        <taxon>Metazoa</taxon>
        <taxon>Ecdysozoa</taxon>
        <taxon>Nematoda</taxon>
        <taxon>Chromadorea</taxon>
        <taxon>Plectida</taxon>
        <taxon>Plectina</taxon>
        <taxon>Plectoidea</taxon>
        <taxon>Plectidae</taxon>
        <taxon>Plectus</taxon>
    </lineage>
</organism>
<feature type="compositionally biased region" description="Basic and acidic residues" evidence="1">
    <location>
        <begin position="288"/>
        <end position="325"/>
    </location>
</feature>
<feature type="compositionally biased region" description="Basic and acidic residues" evidence="1">
    <location>
        <begin position="507"/>
        <end position="559"/>
    </location>
</feature>
<feature type="compositionally biased region" description="Basic and acidic residues" evidence="1">
    <location>
        <begin position="607"/>
        <end position="676"/>
    </location>
</feature>
<dbReference type="WBParaSite" id="PSAMB.scaffold1394size32129.g12784.t1">
    <property type="protein sequence ID" value="PSAMB.scaffold1394size32129.g12784.t1"/>
    <property type="gene ID" value="PSAMB.scaffold1394size32129.g12784"/>
</dbReference>
<feature type="compositionally biased region" description="Acidic residues" evidence="1">
    <location>
        <begin position="396"/>
        <end position="405"/>
    </location>
</feature>
<feature type="compositionally biased region" description="Polar residues" evidence="1">
    <location>
        <begin position="212"/>
        <end position="228"/>
    </location>
</feature>
<evidence type="ECO:0000313" key="2">
    <source>
        <dbReference type="Proteomes" id="UP000887566"/>
    </source>
</evidence>
<proteinExistence type="predicted"/>
<protein>
    <submittedName>
        <fullName evidence="3">Uncharacterized protein</fullName>
    </submittedName>
</protein>
<accession>A0A914V1X8</accession>
<sequence length="802" mass="89733">MPVHETDRTDDFRRKSLETSPVSALGQSYMPKDRTSGLLDDESHHIIEQSHVYHDQEYVASHDNEDRDLEGGRYPRADDVQIFEERSERRSEANQDSPLSEEQMNALTRDLREQPVTGMGNERQSEDLSTGNQTQTDKLDTVTVQKSTDLGNAPLCDNQRTIEKSEQKETKRGAADEPLRVLKLIDTRCKECNENYQPCDLHDRSEDIKEPNATSSVKSNDQPSSNQVELPEFNDDDEVSLAAGIVSHSEEGKAEDIQPANDSVSNNGTELESVHKSTQTEQSTADSQMDKGERKPETVAVEETRVERKSQPAAERPAKTNDDVKQSVAPSSPRDQTTDVKKDLKVKSEDDQQLNAAAVETSKSDAKPSSTSSNNKEELKEKSSSVSRQELKEGEMEAEESQSEDGSEKSDKYSFADDDPRVEHVDRNRETRPLAMTGEAFTAIGHKLKYEAKYLARRVKDTFKKNKHHEVEIWPDGVVMGEEPENQPEPTTFIKAAHDVVAKFNERAADDFEEKRKDSSSSEEIRESAEKNASEMKEAEERRTEAARAPQPKESDRSFSAKQPSETVAIESRSTNIAKEPTRTTAESRKDDQAQSGQLVEVRSAAPRKDKQSDDTTKTAEDNKENKGIKKQESSSRDVKETGDINEKLKEKKAVAAAKAEDNTKESPVKISEENWQRPTGDDEETEPADRVSAQKTVTVNSEKDGDRMNSSATEQPAEIKESERKEMNMEADNTERTSMKKEQPSMDSPPPTEDRRERVEEAASIQSTSANACDNSADLQQGKVAAVETTIIHITKIKILQ</sequence>
<feature type="compositionally biased region" description="Polar residues" evidence="1">
    <location>
        <begin position="127"/>
        <end position="150"/>
    </location>
</feature>
<feature type="region of interest" description="Disordered" evidence="1">
    <location>
        <begin position="507"/>
        <end position="778"/>
    </location>
</feature>
<feature type="region of interest" description="Disordered" evidence="1">
    <location>
        <begin position="1"/>
        <end position="178"/>
    </location>
</feature>
<feature type="compositionally biased region" description="Basic and acidic residues" evidence="1">
    <location>
        <begin position="718"/>
        <end position="745"/>
    </location>
</feature>
<feature type="compositionally biased region" description="Basic and acidic residues" evidence="1">
    <location>
        <begin position="753"/>
        <end position="762"/>
    </location>
</feature>
<feature type="compositionally biased region" description="Basic and acidic residues" evidence="1">
    <location>
        <begin position="336"/>
        <end position="350"/>
    </location>
</feature>
<feature type="compositionally biased region" description="Polar residues" evidence="1">
    <location>
        <begin position="765"/>
        <end position="778"/>
    </location>
</feature>
<feature type="compositionally biased region" description="Basic and acidic residues" evidence="1">
    <location>
        <begin position="580"/>
        <end position="593"/>
    </location>
</feature>
<evidence type="ECO:0000256" key="1">
    <source>
        <dbReference type="SAM" id="MobiDB-lite"/>
    </source>
</evidence>
<keyword evidence="2" id="KW-1185">Reference proteome</keyword>